<protein>
    <submittedName>
        <fullName evidence="1">Uncharacterized protein</fullName>
    </submittedName>
</protein>
<dbReference type="PANTHER" id="PTHR22753:SF14">
    <property type="entry name" value="MONOACYLGLYCEROL_DIACYLGLYCEROL O-ACYLTRANSFERASE"/>
    <property type="match status" value="1"/>
</dbReference>
<dbReference type="EMBL" id="JACGCM010001018">
    <property type="protein sequence ID" value="KAF6162676.1"/>
    <property type="molecule type" value="Genomic_DNA"/>
</dbReference>
<organism evidence="1 2">
    <name type="scientific">Kingdonia uniflora</name>
    <dbReference type="NCBI Taxonomy" id="39325"/>
    <lineage>
        <taxon>Eukaryota</taxon>
        <taxon>Viridiplantae</taxon>
        <taxon>Streptophyta</taxon>
        <taxon>Embryophyta</taxon>
        <taxon>Tracheophyta</taxon>
        <taxon>Spermatophyta</taxon>
        <taxon>Magnoliopsida</taxon>
        <taxon>Ranunculales</taxon>
        <taxon>Circaeasteraceae</taxon>
        <taxon>Kingdonia</taxon>
    </lineage>
</organism>
<keyword evidence="2" id="KW-1185">Reference proteome</keyword>
<dbReference type="OrthoDB" id="44277at2759"/>
<dbReference type="AlphaFoldDB" id="A0A7J7N6A9"/>
<accession>A0A7J7N6A9</accession>
<evidence type="ECO:0000313" key="2">
    <source>
        <dbReference type="Proteomes" id="UP000541444"/>
    </source>
</evidence>
<comment type="caution">
    <text evidence="1">The sequence shown here is derived from an EMBL/GenBank/DDBJ whole genome shotgun (WGS) entry which is preliminary data.</text>
</comment>
<gene>
    <name evidence="1" type="ORF">GIB67_013290</name>
</gene>
<proteinExistence type="predicted"/>
<evidence type="ECO:0000313" key="1">
    <source>
        <dbReference type="EMBL" id="KAF6162676.1"/>
    </source>
</evidence>
<dbReference type="GO" id="GO:0016020">
    <property type="term" value="C:membrane"/>
    <property type="evidence" value="ECO:0007669"/>
    <property type="project" value="TreeGrafter"/>
</dbReference>
<name>A0A7J7N6A9_9MAGN</name>
<dbReference type="Proteomes" id="UP000541444">
    <property type="component" value="Unassembled WGS sequence"/>
</dbReference>
<reference evidence="1 2" key="1">
    <citation type="journal article" date="2020" name="IScience">
        <title>Genome Sequencing of the Endangered Kingdonia uniflora (Circaeasteraceae, Ranunculales) Reveals Potential Mechanisms of Evolutionary Specialization.</title>
        <authorList>
            <person name="Sun Y."/>
            <person name="Deng T."/>
            <person name="Zhang A."/>
            <person name="Moore M.J."/>
            <person name="Landis J.B."/>
            <person name="Lin N."/>
            <person name="Zhang H."/>
            <person name="Zhang X."/>
            <person name="Huang J."/>
            <person name="Zhang X."/>
            <person name="Sun H."/>
            <person name="Wang H."/>
        </authorList>
    </citation>
    <scope>NUCLEOTIDE SEQUENCE [LARGE SCALE GENOMIC DNA]</scope>
    <source>
        <strain evidence="1">TB1705</strain>
        <tissue evidence="1">Leaf</tissue>
    </source>
</reference>
<dbReference type="PANTHER" id="PTHR22753">
    <property type="entry name" value="TRANSMEMBRANE PROTEIN 68"/>
    <property type="match status" value="1"/>
</dbReference>
<sequence length="146" mass="17091">MLDNLGQYHNSLMKSYNKQLVLDYDDMMNIPIVRDWIREINEDGTRLRTNVDGELANQDLYFPGVLPKVPGRFYYLFGKPIKTKGNEMLKDRENANALYLRIKSEVEGIISYLLQNREKDPHRGIRERIVYRAVSAPQDEVPAFKL</sequence>